<keyword evidence="2" id="KW-1185">Reference proteome</keyword>
<sequence length="170" mass="18715">MLPAPRAAWADYCYGFRERAVRDCSAYAVNSKAYTCHRSGTVAVHSGSWKWCVVPVFATAGIKVQTCKTGLEARLRRDQYTVWPRMKARAARVYGLGDLTQLKSLTRKCRLLGSVACGKPQALPRRSGWSLREGGELLQTLHHMLPQALQGLWGAAGTGQSGLPRELQAL</sequence>
<gene>
    <name evidence="1" type="ORF">NDU88_002662</name>
</gene>
<evidence type="ECO:0000313" key="2">
    <source>
        <dbReference type="Proteomes" id="UP001066276"/>
    </source>
</evidence>
<reference evidence="1" key="1">
    <citation type="journal article" date="2022" name="bioRxiv">
        <title>Sequencing and chromosome-scale assembly of the giantPleurodeles waltlgenome.</title>
        <authorList>
            <person name="Brown T."/>
            <person name="Elewa A."/>
            <person name="Iarovenko S."/>
            <person name="Subramanian E."/>
            <person name="Araus A.J."/>
            <person name="Petzold A."/>
            <person name="Susuki M."/>
            <person name="Suzuki K.-i.T."/>
            <person name="Hayashi T."/>
            <person name="Toyoda A."/>
            <person name="Oliveira C."/>
            <person name="Osipova E."/>
            <person name="Leigh N.D."/>
            <person name="Simon A."/>
            <person name="Yun M.H."/>
        </authorList>
    </citation>
    <scope>NUCLEOTIDE SEQUENCE</scope>
    <source>
        <strain evidence="1">20211129_DDA</strain>
        <tissue evidence="1">Liver</tissue>
    </source>
</reference>
<dbReference type="Proteomes" id="UP001066276">
    <property type="component" value="Chromosome 6"/>
</dbReference>
<name>A0AAV7Q7T0_PLEWA</name>
<evidence type="ECO:0000313" key="1">
    <source>
        <dbReference type="EMBL" id="KAJ1136245.1"/>
    </source>
</evidence>
<protein>
    <submittedName>
        <fullName evidence="1">Uncharacterized protein</fullName>
    </submittedName>
</protein>
<comment type="caution">
    <text evidence="1">The sequence shown here is derived from an EMBL/GenBank/DDBJ whole genome shotgun (WGS) entry which is preliminary data.</text>
</comment>
<proteinExistence type="predicted"/>
<dbReference type="AlphaFoldDB" id="A0AAV7Q7T0"/>
<accession>A0AAV7Q7T0</accession>
<dbReference type="EMBL" id="JANPWB010000010">
    <property type="protein sequence ID" value="KAJ1136245.1"/>
    <property type="molecule type" value="Genomic_DNA"/>
</dbReference>
<organism evidence="1 2">
    <name type="scientific">Pleurodeles waltl</name>
    <name type="common">Iberian ribbed newt</name>
    <dbReference type="NCBI Taxonomy" id="8319"/>
    <lineage>
        <taxon>Eukaryota</taxon>
        <taxon>Metazoa</taxon>
        <taxon>Chordata</taxon>
        <taxon>Craniata</taxon>
        <taxon>Vertebrata</taxon>
        <taxon>Euteleostomi</taxon>
        <taxon>Amphibia</taxon>
        <taxon>Batrachia</taxon>
        <taxon>Caudata</taxon>
        <taxon>Salamandroidea</taxon>
        <taxon>Salamandridae</taxon>
        <taxon>Pleurodelinae</taxon>
        <taxon>Pleurodeles</taxon>
    </lineage>
</organism>